<dbReference type="EC" id="3.1.1.-" evidence="3"/>
<dbReference type="Gene3D" id="3.20.20.140">
    <property type="entry name" value="Metal-dependent hydrolases"/>
    <property type="match status" value="1"/>
</dbReference>
<reference evidence="3 4" key="1">
    <citation type="submission" date="2020-08" db="EMBL/GenBank/DDBJ databases">
        <title>Genomic Encyclopedia of Type Strains, Phase IV (KMG-IV): sequencing the most valuable type-strain genomes for metagenomic binning, comparative biology and taxonomic classification.</title>
        <authorList>
            <person name="Goeker M."/>
        </authorList>
    </citation>
    <scope>NUCLEOTIDE SEQUENCE [LARGE SCALE GENOMIC DNA]</scope>
    <source>
        <strain evidence="3 4">DSM 25966</strain>
    </source>
</reference>
<gene>
    <name evidence="3" type="ORF">GGR25_003047</name>
</gene>
<protein>
    <submittedName>
        <fullName evidence="3">L-fuconolactonase</fullName>
        <ecNumber evidence="3">3.1.1.-</ecNumber>
    </submittedName>
</protein>
<dbReference type="RefSeq" id="WP_183399669.1">
    <property type="nucleotide sequence ID" value="NZ_JACIDS010000004.1"/>
</dbReference>
<organism evidence="3 4">
    <name type="scientific">Kaistia hirudinis</name>
    <dbReference type="NCBI Taxonomy" id="1293440"/>
    <lineage>
        <taxon>Bacteria</taxon>
        <taxon>Pseudomonadati</taxon>
        <taxon>Pseudomonadota</taxon>
        <taxon>Alphaproteobacteria</taxon>
        <taxon>Hyphomicrobiales</taxon>
        <taxon>Kaistiaceae</taxon>
        <taxon>Kaistia</taxon>
    </lineage>
</organism>
<name>A0A840ANX6_9HYPH</name>
<dbReference type="AlphaFoldDB" id="A0A840ANX6"/>
<dbReference type="Proteomes" id="UP000553963">
    <property type="component" value="Unassembled WGS sequence"/>
</dbReference>
<evidence type="ECO:0000256" key="1">
    <source>
        <dbReference type="ARBA" id="ARBA00038310"/>
    </source>
</evidence>
<proteinExistence type="inferred from homology"/>
<comment type="similarity">
    <text evidence="1">Belongs to the metallo-dependent hydrolases superfamily.</text>
</comment>
<evidence type="ECO:0000313" key="4">
    <source>
        <dbReference type="Proteomes" id="UP000553963"/>
    </source>
</evidence>
<keyword evidence="3" id="KW-0378">Hydrolase</keyword>
<dbReference type="InterPro" id="IPR052350">
    <property type="entry name" value="Metallo-dep_Lactonases"/>
</dbReference>
<dbReference type="PANTHER" id="PTHR43569:SF2">
    <property type="entry name" value="AMIDOHYDROLASE-RELATED DOMAIN-CONTAINING PROTEIN"/>
    <property type="match status" value="1"/>
</dbReference>
<comment type="caution">
    <text evidence="3">The sequence shown here is derived from an EMBL/GenBank/DDBJ whole genome shotgun (WGS) entry which is preliminary data.</text>
</comment>
<dbReference type="SUPFAM" id="SSF51556">
    <property type="entry name" value="Metallo-dependent hydrolases"/>
    <property type="match status" value="1"/>
</dbReference>
<evidence type="ECO:0000313" key="3">
    <source>
        <dbReference type="EMBL" id="MBB3931989.1"/>
    </source>
</evidence>
<dbReference type="PANTHER" id="PTHR43569">
    <property type="entry name" value="AMIDOHYDROLASE"/>
    <property type="match status" value="1"/>
</dbReference>
<dbReference type="InterPro" id="IPR006680">
    <property type="entry name" value="Amidohydro-rel"/>
</dbReference>
<evidence type="ECO:0000259" key="2">
    <source>
        <dbReference type="Pfam" id="PF04909"/>
    </source>
</evidence>
<dbReference type="Pfam" id="PF04909">
    <property type="entry name" value="Amidohydro_2"/>
    <property type="match status" value="1"/>
</dbReference>
<dbReference type="GO" id="GO:0016787">
    <property type="term" value="F:hydrolase activity"/>
    <property type="evidence" value="ECO:0007669"/>
    <property type="project" value="UniProtKB-KW"/>
</dbReference>
<dbReference type="InterPro" id="IPR032466">
    <property type="entry name" value="Metal_Hydrolase"/>
</dbReference>
<feature type="domain" description="Amidohydrolase-related" evidence="2">
    <location>
        <begin position="7"/>
        <end position="283"/>
    </location>
</feature>
<dbReference type="EMBL" id="JACIDS010000004">
    <property type="protein sequence ID" value="MBB3931989.1"/>
    <property type="molecule type" value="Genomic_DNA"/>
</dbReference>
<sequence length="287" mass="32408">MPTVPIIDTHLHLWDPARLRYDWLSGNAVLDRPYRLADYDQATEGLDIAAMVFLQCEVDPRQYREEADWVAALALEDPRIQGLVAWAPLEKGAAVTDDLAHLARHDILRGIRRIIQFEDDLDFCLRPDFIAGVRTLAEFGLSFDICIDHRHMANTLKFAAAIPEVPMILDHIGKPAIRAGVMEPWASQMRELAALPHVHCKISGVATEADHAAWREDDLARYVDVAIEAFGFDRVMFGGDWPVAVQAIGYRDWTDLLDRRLAGVGQADLARFWNGNAARFYRLEPLT</sequence>
<accession>A0A840ANX6</accession>
<keyword evidence="4" id="KW-1185">Reference proteome</keyword>